<feature type="domain" description="AB hydrolase-1" evidence="1">
    <location>
        <begin position="28"/>
        <end position="269"/>
    </location>
</feature>
<dbReference type="Pfam" id="PF00561">
    <property type="entry name" value="Abhydrolase_1"/>
    <property type="match status" value="1"/>
</dbReference>
<evidence type="ECO:0000259" key="1">
    <source>
        <dbReference type="Pfam" id="PF00561"/>
    </source>
</evidence>
<reference evidence="2 3" key="1">
    <citation type="submission" date="2020-04" db="EMBL/GenBank/DDBJ databases">
        <authorList>
            <person name="Liu A."/>
        </authorList>
    </citation>
    <scope>NUCLEOTIDE SEQUENCE [LARGE SCALE GENOMIC DNA]</scope>
    <source>
        <strain evidence="2 3">RZ02</strain>
    </source>
</reference>
<dbReference type="SUPFAM" id="SSF53474">
    <property type="entry name" value="alpha/beta-Hydrolases"/>
    <property type="match status" value="1"/>
</dbReference>
<sequence length="294" mass="32011">MLPKTITYKGYNGLQISATAQGPADGFPVLLAHGGGQTRHAWAKTLDELADAGFRATAIDMRGHGESEWASEGGYDMSDFAGDLASVAGKLSRPPALIGASLGGLAGLIAAGELAPQKFASLTLVDIAPKMEVAGVSRVVEFMQAYADDGFSSHEEASQVISKYMPDRKKKDAPRNLARYLRARDNGRFYWHWDPQFIRQVSEARERSEQSYEEASEKFSVAAEKLTLPVHLVRGGTSDMVSQDAVRHFQTLVPKAAFTDIADAGHMVVGDRNDVFCEAIIGFLNLTHKRHFNP</sequence>
<dbReference type="PANTHER" id="PTHR43194:SF2">
    <property type="entry name" value="PEROXISOMAL MEMBRANE PROTEIN LPX1"/>
    <property type="match status" value="1"/>
</dbReference>
<dbReference type="InterPro" id="IPR000639">
    <property type="entry name" value="Epox_hydrolase-like"/>
</dbReference>
<name>A0A848QM65_9SPHN</name>
<dbReference type="InterPro" id="IPR000073">
    <property type="entry name" value="AB_hydrolase_1"/>
</dbReference>
<gene>
    <name evidence="2" type="ORF">HKD42_04255</name>
</gene>
<dbReference type="PRINTS" id="PR00412">
    <property type="entry name" value="EPOXHYDRLASE"/>
</dbReference>
<accession>A0A848QM65</accession>
<comment type="caution">
    <text evidence="2">The sequence shown here is derived from an EMBL/GenBank/DDBJ whole genome shotgun (WGS) entry which is preliminary data.</text>
</comment>
<dbReference type="Gene3D" id="3.40.50.1820">
    <property type="entry name" value="alpha/beta hydrolase"/>
    <property type="match status" value="1"/>
</dbReference>
<dbReference type="AlphaFoldDB" id="A0A848QM65"/>
<evidence type="ECO:0000313" key="3">
    <source>
        <dbReference type="Proteomes" id="UP000561181"/>
    </source>
</evidence>
<organism evidence="2 3">
    <name type="scientific">Pontixanthobacter rizhaonensis</name>
    <dbReference type="NCBI Taxonomy" id="2730337"/>
    <lineage>
        <taxon>Bacteria</taxon>
        <taxon>Pseudomonadati</taxon>
        <taxon>Pseudomonadota</taxon>
        <taxon>Alphaproteobacteria</taxon>
        <taxon>Sphingomonadales</taxon>
        <taxon>Erythrobacteraceae</taxon>
        <taxon>Pontixanthobacter</taxon>
    </lineage>
</organism>
<keyword evidence="2" id="KW-0378">Hydrolase</keyword>
<evidence type="ECO:0000313" key="2">
    <source>
        <dbReference type="EMBL" id="NMW31265.1"/>
    </source>
</evidence>
<dbReference type="GO" id="GO:0016787">
    <property type="term" value="F:hydrolase activity"/>
    <property type="evidence" value="ECO:0007669"/>
    <property type="project" value="UniProtKB-KW"/>
</dbReference>
<protein>
    <submittedName>
        <fullName evidence="2">Alpha/beta hydrolase</fullName>
    </submittedName>
</protein>
<dbReference type="InterPro" id="IPR050228">
    <property type="entry name" value="Carboxylesterase_BioH"/>
</dbReference>
<dbReference type="PANTHER" id="PTHR43194">
    <property type="entry name" value="HYDROLASE ALPHA/BETA FOLD FAMILY"/>
    <property type="match status" value="1"/>
</dbReference>
<proteinExistence type="predicted"/>
<dbReference type="RefSeq" id="WP_170010603.1">
    <property type="nucleotide sequence ID" value="NZ_JABCRE010000002.1"/>
</dbReference>
<dbReference type="InterPro" id="IPR029058">
    <property type="entry name" value="AB_hydrolase_fold"/>
</dbReference>
<dbReference type="EMBL" id="JABCRE010000002">
    <property type="protein sequence ID" value="NMW31265.1"/>
    <property type="molecule type" value="Genomic_DNA"/>
</dbReference>
<keyword evidence="3" id="KW-1185">Reference proteome</keyword>
<dbReference type="Proteomes" id="UP000561181">
    <property type="component" value="Unassembled WGS sequence"/>
</dbReference>